<proteinExistence type="predicted"/>
<sequence length="245" mass="26029">MIIRRFVFILCLGMAFAMFTSSQAAAQNCTNPPGDLGDIVYNSSFDVFQGCTQGMGWIALHNPPPDPCEGSPTPGTICGDGSIYAGLSPDGDVPMYTTPADAPSLITWNDGTSNYRDIPGMTNCTDTSPGTATTCQTGEANTTFLVGATGEPDNPFAAAEYCDGLSAHGYDDWYLPALDELNVLYTNKNTGDLNGTFDESGSFPAGNYWSSSERSFSNAQRQVFSDGGQYGGLKYVGLAVRCVRK</sequence>
<gene>
    <name evidence="3" type="ORF">ACFFU4_17950</name>
</gene>
<dbReference type="EMBL" id="JBHMEC010000038">
    <property type="protein sequence ID" value="MFB9151636.1"/>
    <property type="molecule type" value="Genomic_DNA"/>
</dbReference>
<dbReference type="Pfam" id="PF07603">
    <property type="entry name" value="Lcl_C"/>
    <property type="match status" value="1"/>
</dbReference>
<comment type="caution">
    <text evidence="3">The sequence shown here is derived from an EMBL/GenBank/DDBJ whole genome shotgun (WGS) entry which is preliminary data.</text>
</comment>
<dbReference type="InterPro" id="IPR011460">
    <property type="entry name" value="Lcl_C"/>
</dbReference>
<accession>A0ABV5I5Z9</accession>
<evidence type="ECO:0000313" key="4">
    <source>
        <dbReference type="Proteomes" id="UP001589670"/>
    </source>
</evidence>
<evidence type="ECO:0000256" key="1">
    <source>
        <dbReference type="SAM" id="SignalP"/>
    </source>
</evidence>
<keyword evidence="1" id="KW-0732">Signal</keyword>
<dbReference type="RefSeq" id="WP_377071266.1">
    <property type="nucleotide sequence ID" value="NZ_JBHMEC010000038.1"/>
</dbReference>
<reference evidence="3 4" key="1">
    <citation type="submission" date="2024-09" db="EMBL/GenBank/DDBJ databases">
        <authorList>
            <person name="Sun Q."/>
            <person name="Mori K."/>
        </authorList>
    </citation>
    <scope>NUCLEOTIDE SEQUENCE [LARGE SCALE GENOMIC DNA]</scope>
    <source>
        <strain evidence="3 4">CECT 9424</strain>
    </source>
</reference>
<name>A0ABV5I5Z9_9RHOB</name>
<feature type="signal peptide" evidence="1">
    <location>
        <begin position="1"/>
        <end position="26"/>
    </location>
</feature>
<evidence type="ECO:0000313" key="3">
    <source>
        <dbReference type="EMBL" id="MFB9151636.1"/>
    </source>
</evidence>
<feature type="domain" description="Lcl C-terminal" evidence="2">
    <location>
        <begin position="138"/>
        <end position="244"/>
    </location>
</feature>
<feature type="chain" id="PRO_5046751213" evidence="1">
    <location>
        <begin position="27"/>
        <end position="245"/>
    </location>
</feature>
<organism evidence="3 4">
    <name type="scientific">Roseovarius ramblicola</name>
    <dbReference type="NCBI Taxonomy" id="2022336"/>
    <lineage>
        <taxon>Bacteria</taxon>
        <taxon>Pseudomonadati</taxon>
        <taxon>Pseudomonadota</taxon>
        <taxon>Alphaproteobacteria</taxon>
        <taxon>Rhodobacterales</taxon>
        <taxon>Roseobacteraceae</taxon>
        <taxon>Roseovarius</taxon>
    </lineage>
</organism>
<keyword evidence="4" id="KW-1185">Reference proteome</keyword>
<protein>
    <submittedName>
        <fullName evidence="3">DUF1566 domain-containing protein</fullName>
    </submittedName>
</protein>
<dbReference type="Proteomes" id="UP001589670">
    <property type="component" value="Unassembled WGS sequence"/>
</dbReference>
<evidence type="ECO:0000259" key="2">
    <source>
        <dbReference type="Pfam" id="PF07603"/>
    </source>
</evidence>